<dbReference type="AlphaFoldDB" id="A0A1G7VQM5"/>
<gene>
    <name evidence="4" type="ORF">SAMN04487901_10679</name>
</gene>
<dbReference type="PANTHER" id="PTHR13504">
    <property type="entry name" value="FIDO DOMAIN-CONTAINING PROTEIN DDB_G0283145"/>
    <property type="match status" value="1"/>
</dbReference>
<evidence type="ECO:0000256" key="2">
    <source>
        <dbReference type="PIRSR" id="PIRSR640198-2"/>
    </source>
</evidence>
<proteinExistence type="predicted"/>
<evidence type="ECO:0000313" key="5">
    <source>
        <dbReference type="Proteomes" id="UP000198779"/>
    </source>
</evidence>
<evidence type="ECO:0000256" key="1">
    <source>
        <dbReference type="PIRSR" id="PIRSR640198-1"/>
    </source>
</evidence>
<feature type="binding site" evidence="2">
    <location>
        <begin position="270"/>
        <end position="277"/>
    </location>
    <ligand>
        <name>ATP</name>
        <dbReference type="ChEBI" id="CHEBI:30616"/>
    </ligand>
</feature>
<name>A0A1G7VQM5_9BACT</name>
<keyword evidence="2" id="KW-0547">Nucleotide-binding</keyword>
<dbReference type="PANTHER" id="PTHR13504:SF38">
    <property type="entry name" value="FIDO DOMAIN-CONTAINING PROTEIN"/>
    <property type="match status" value="1"/>
</dbReference>
<dbReference type="Gene3D" id="1.10.3290.10">
    <property type="entry name" value="Fido-like domain"/>
    <property type="match status" value="1"/>
</dbReference>
<feature type="domain" description="Fido" evidence="3">
    <location>
        <begin position="177"/>
        <end position="331"/>
    </location>
</feature>
<sequence>MSIIEPPPQIDDQELFDSVVNPPHEDVTALVDKINEEYEYWDTIKYKKSTEKCSSEKLWAYVKVSRMRNMISVWPQFNMFLGVTNQMQRICHELDMNFGGSWGTSSIISGDCKERYLVSSLMEEAIFSSQMEGAATTRQVAKEMLRKKMTPKDKSQQMIANNYQTIQFVVQNQDTPLTVELLQRIHRLMTEKTLDNPEDAGRFRSNDDVVVENGITHEIVHRPPSYTEIPSFVKDLCRFFNDEKPKVFIHPIIRGIIIHFMVAYMHPFVDGNGRTARALFYWYMLKQKYWLTEYLSISRVIANSKKSYEKSFLYTEADGNDMGYFVTYNLRVLNTSFKQLQRYLKRKQDEKKAANTFLQLGDINDRQAQIIKMFVDNPKEVITVKDIQSKYLISATTAKCDIMGLVNRGLIDEFAFNKVKRGYVRSDKFEDAVKPFLK</sequence>
<dbReference type="Proteomes" id="UP000198779">
    <property type="component" value="Unassembled WGS sequence"/>
</dbReference>
<evidence type="ECO:0000313" key="4">
    <source>
        <dbReference type="EMBL" id="SDG61997.1"/>
    </source>
</evidence>
<organism evidence="4 5">
    <name type="scientific">Prevotella communis</name>
    <dbReference type="NCBI Taxonomy" id="2913614"/>
    <lineage>
        <taxon>Bacteria</taxon>
        <taxon>Pseudomonadati</taxon>
        <taxon>Bacteroidota</taxon>
        <taxon>Bacteroidia</taxon>
        <taxon>Bacteroidales</taxon>
        <taxon>Prevotellaceae</taxon>
        <taxon>Prevotella</taxon>
    </lineage>
</organism>
<dbReference type="STRING" id="645274.SAMN04487901_10679"/>
<dbReference type="PROSITE" id="PS51459">
    <property type="entry name" value="FIDO"/>
    <property type="match status" value="1"/>
</dbReference>
<dbReference type="InterPro" id="IPR036597">
    <property type="entry name" value="Fido-like_dom_sf"/>
</dbReference>
<feature type="binding site" evidence="2">
    <location>
        <begin position="211"/>
        <end position="221"/>
    </location>
    <ligand>
        <name>ATP</name>
        <dbReference type="ChEBI" id="CHEBI:30616"/>
    </ligand>
</feature>
<evidence type="ECO:0000259" key="3">
    <source>
        <dbReference type="PROSITE" id="PS51459"/>
    </source>
</evidence>
<reference evidence="5" key="1">
    <citation type="submission" date="2016-10" db="EMBL/GenBank/DDBJ databases">
        <authorList>
            <person name="Varghese N."/>
            <person name="Submissions S."/>
        </authorList>
    </citation>
    <scope>NUCLEOTIDE SEQUENCE [LARGE SCALE GENOMIC DNA]</scope>
    <source>
        <strain evidence="5">BP1-148</strain>
    </source>
</reference>
<keyword evidence="5" id="KW-1185">Reference proteome</keyword>
<keyword evidence="2" id="KW-0067">ATP-binding</keyword>
<dbReference type="GO" id="GO:0005524">
    <property type="term" value="F:ATP binding"/>
    <property type="evidence" value="ECO:0007669"/>
    <property type="project" value="UniProtKB-KW"/>
</dbReference>
<dbReference type="Pfam" id="PF02661">
    <property type="entry name" value="Fic"/>
    <property type="match status" value="1"/>
</dbReference>
<dbReference type="EMBL" id="FNCQ01000006">
    <property type="protein sequence ID" value="SDG61997.1"/>
    <property type="molecule type" value="Genomic_DNA"/>
</dbReference>
<dbReference type="SUPFAM" id="SSF140931">
    <property type="entry name" value="Fic-like"/>
    <property type="match status" value="1"/>
</dbReference>
<accession>A0A1G7VQM5</accession>
<protein>
    <submittedName>
        <fullName evidence="4">Fic family protein</fullName>
    </submittedName>
</protein>
<dbReference type="InterPro" id="IPR040198">
    <property type="entry name" value="Fido_containing"/>
</dbReference>
<feature type="active site" evidence="1">
    <location>
        <position position="266"/>
    </location>
</feature>
<dbReference type="InterPro" id="IPR003812">
    <property type="entry name" value="Fido"/>
</dbReference>